<reference evidence="2" key="2">
    <citation type="submission" date="2020-06" db="EMBL/GenBank/DDBJ databases">
        <title>Whole Genome Sequence of Bradyrhizobium sp. Strain 323S2.</title>
        <authorList>
            <person name="Bromfield E.S.P."/>
        </authorList>
    </citation>
    <scope>NUCLEOTIDE SEQUENCE [LARGE SCALE GENOMIC DNA]</scope>
    <source>
        <strain evidence="2">323S2</strain>
    </source>
</reference>
<dbReference type="AlphaFoldDB" id="A0A7Z0QDA4"/>
<name>A0A7Z0QDA4_9BRAD</name>
<dbReference type="RefSeq" id="WP_166349329.1">
    <property type="nucleotide sequence ID" value="NZ_CP088280.1"/>
</dbReference>
<accession>A0A7Z0QDA4</accession>
<evidence type="ECO:0000313" key="2">
    <source>
        <dbReference type="EMBL" id="NYY91603.1"/>
    </source>
</evidence>
<dbReference type="Gene3D" id="1.25.40.10">
    <property type="entry name" value="Tetratricopeptide repeat domain"/>
    <property type="match status" value="1"/>
</dbReference>
<reference evidence="3 4" key="1">
    <citation type="journal article" date="2017" name="Syst. Appl. Microbiol.">
        <title>Soybeans inoculated with root zone soils of Canadian native legumes harbour diverse and novel Bradyrhizobium spp. that possess agricultural potential.</title>
        <authorList>
            <person name="Bromfield E.S.P."/>
            <person name="Cloutier S."/>
            <person name="Tambong J.T."/>
            <person name="Tran Thi T.V."/>
        </authorList>
    </citation>
    <scope>NUCLEOTIDE SEQUENCE [LARGE SCALE GENOMIC DNA]</scope>
    <source>
        <strain evidence="3 4">323S2</strain>
    </source>
</reference>
<dbReference type="EMBL" id="JACBFH010000001">
    <property type="protein sequence ID" value="NYY91603.1"/>
    <property type="molecule type" value="Genomic_DNA"/>
</dbReference>
<feature type="transmembrane region" description="Helical" evidence="1">
    <location>
        <begin position="31"/>
        <end position="52"/>
    </location>
</feature>
<dbReference type="InterPro" id="IPR011990">
    <property type="entry name" value="TPR-like_helical_dom_sf"/>
</dbReference>
<keyword evidence="1" id="KW-0812">Transmembrane</keyword>
<keyword evidence="1" id="KW-1133">Transmembrane helix</keyword>
<evidence type="ECO:0000313" key="4">
    <source>
        <dbReference type="Proteomes" id="UP000564836"/>
    </source>
</evidence>
<evidence type="ECO:0000313" key="3">
    <source>
        <dbReference type="EMBL" id="UGX92401.1"/>
    </source>
</evidence>
<evidence type="ECO:0000256" key="1">
    <source>
        <dbReference type="SAM" id="Phobius"/>
    </source>
</evidence>
<dbReference type="Proteomes" id="UP000564836">
    <property type="component" value="Chromosome"/>
</dbReference>
<proteinExistence type="predicted"/>
<protein>
    <recommendedName>
        <fullName evidence="5">TolB-like protein</fullName>
    </recommendedName>
</protein>
<reference evidence="3 4" key="3">
    <citation type="journal article" date="2022" name="Int. J. Syst. Evol. Microbiol.">
        <title>Strains of Bradyrhizobium barranii sp. nov. associated with legumes native to Canada are symbionts of soybeans and belong to different subspecies (subsp. barranii subsp. nov. and subsp. apii subsp. nov.) and symbiovars (sv. glycinearum and sv. septentrionale).</title>
        <authorList>
            <person name="Bromfield E.S.P."/>
            <person name="Cloutier S."/>
            <person name="Wasai-Hara S."/>
            <person name="Minamisawa K."/>
        </authorList>
    </citation>
    <scope>NUCLEOTIDE SEQUENCE [LARGE SCALE GENOMIC DNA]</scope>
    <source>
        <strain evidence="3 4">323S2</strain>
    </source>
</reference>
<dbReference type="Gene3D" id="3.40.50.10070">
    <property type="entry name" value="TolB, N-terminal domain"/>
    <property type="match status" value="1"/>
</dbReference>
<dbReference type="SUPFAM" id="SSF48452">
    <property type="entry name" value="TPR-like"/>
    <property type="match status" value="1"/>
</dbReference>
<dbReference type="EMBL" id="CP088280">
    <property type="protein sequence ID" value="UGX92401.1"/>
    <property type="molecule type" value="Genomic_DNA"/>
</dbReference>
<keyword evidence="1" id="KW-0472">Membrane</keyword>
<dbReference type="SUPFAM" id="SSF52964">
    <property type="entry name" value="TolB, N-terminal domain"/>
    <property type="match status" value="1"/>
</dbReference>
<gene>
    <name evidence="3" type="ORF">G6321_00042950</name>
    <name evidence="2" type="ORF">G6321_25410</name>
</gene>
<evidence type="ECO:0008006" key="5">
    <source>
        <dbReference type="Google" id="ProtNLM"/>
    </source>
</evidence>
<organism evidence="2">
    <name type="scientific">Bradyrhizobium barranii subsp. barranii</name>
    <dbReference type="NCBI Taxonomy" id="2823807"/>
    <lineage>
        <taxon>Bacteria</taxon>
        <taxon>Pseudomonadati</taxon>
        <taxon>Pseudomonadota</taxon>
        <taxon>Alphaproteobacteria</taxon>
        <taxon>Hyphomicrobiales</taxon>
        <taxon>Nitrobacteraceae</taxon>
        <taxon>Bradyrhizobium</taxon>
        <taxon>Bradyrhizobium barranii</taxon>
    </lineage>
</organism>
<sequence>MADTPLNDAPKLNDSKSASFSTRLRLRLGKLGAIIASVAAVGAVVGGLAGYWHAWDILHSHVGRDTTTTTTAASTGLIVSKGPSVAVLPVSSPIAAPGLGSFADRVTQQLASSLGRFSTLRVIPRATAANFLKEGDDAIKAARKAQVDYLVSGEVHPSGGGARANIHVSDLRAGTEIWSQSFDANAEGVQTETSAYEIGDAAAVQIGGYPGAIMNADYSQSQNKPVFELSPYECIVHAVVGSVRGLSSAILKALECSKRLTERQPNNAFAWSARATVLFNQRSMGIGLPSDQIQHTDKRLYLNEEILRGATRAVELAPDDAFAQRTYALAMSTKCQIHLYRQELEKALALNPNDARTLSGGMWLAFMGDWDDGSAMAERAIRLAGPNASFAWWLAPAKRHWWKGEYQQALEDFRHAYLEGFWLSHLDQAYALPFLGRFDEAKAEVGKLLKLRPDFTIREADSYYRMFCFQPEYIEKMNGALRQAGLPE</sequence>